<evidence type="ECO:0000313" key="1">
    <source>
        <dbReference type="EMBL" id="GFS28912.1"/>
    </source>
</evidence>
<keyword evidence="2" id="KW-1185">Reference proteome</keyword>
<comment type="caution">
    <text evidence="1">The sequence shown here is derived from an EMBL/GenBank/DDBJ whole genome shotgun (WGS) entry which is preliminary data.</text>
</comment>
<evidence type="ECO:0000313" key="2">
    <source>
        <dbReference type="Proteomes" id="UP000585474"/>
    </source>
</evidence>
<gene>
    <name evidence="1" type="ORF">Acr_00g0004630</name>
</gene>
<dbReference type="AlphaFoldDB" id="A0A7J0D9A0"/>
<dbReference type="EMBL" id="BJWL01000060">
    <property type="protein sequence ID" value="GFS28912.1"/>
    <property type="molecule type" value="Genomic_DNA"/>
</dbReference>
<dbReference type="Proteomes" id="UP000585474">
    <property type="component" value="Unassembled WGS sequence"/>
</dbReference>
<sequence length="78" mass="8844">MPLFNESNSQLKDSSVIFEIVSELIGENDTNIDRLKFLLSDFKMNATKSLWFRSAVELKEKFEDNEMSTDGGSSSSDE</sequence>
<reference evidence="2" key="1">
    <citation type="submission" date="2019-07" db="EMBL/GenBank/DDBJ databases">
        <title>De Novo Assembly of kiwifruit Actinidia rufa.</title>
        <authorList>
            <person name="Sugita-Konishi S."/>
            <person name="Sato K."/>
            <person name="Mori E."/>
            <person name="Abe Y."/>
            <person name="Kisaki G."/>
            <person name="Hamano K."/>
            <person name="Suezawa K."/>
            <person name="Otani M."/>
            <person name="Fukuda T."/>
            <person name="Manabe T."/>
            <person name="Gomi K."/>
            <person name="Tabuchi M."/>
            <person name="Akimitsu K."/>
            <person name="Kataoka I."/>
        </authorList>
    </citation>
    <scope>NUCLEOTIDE SEQUENCE [LARGE SCALE GENOMIC DNA]</scope>
    <source>
        <strain evidence="2">cv. Fuchu</strain>
    </source>
</reference>
<proteinExistence type="predicted"/>
<accession>A0A7J0D9A0</accession>
<organism evidence="1 2">
    <name type="scientific">Actinidia rufa</name>
    <dbReference type="NCBI Taxonomy" id="165716"/>
    <lineage>
        <taxon>Eukaryota</taxon>
        <taxon>Viridiplantae</taxon>
        <taxon>Streptophyta</taxon>
        <taxon>Embryophyta</taxon>
        <taxon>Tracheophyta</taxon>
        <taxon>Spermatophyta</taxon>
        <taxon>Magnoliopsida</taxon>
        <taxon>eudicotyledons</taxon>
        <taxon>Gunneridae</taxon>
        <taxon>Pentapetalae</taxon>
        <taxon>asterids</taxon>
        <taxon>Ericales</taxon>
        <taxon>Actinidiaceae</taxon>
        <taxon>Actinidia</taxon>
    </lineage>
</organism>
<protein>
    <submittedName>
        <fullName evidence="1">Uncharacterized protein</fullName>
    </submittedName>
</protein>
<name>A0A7J0D9A0_9ERIC</name>